<name>A0AAP0K0C4_9MAGN</name>
<sequence>MLKNAALRKSEKLKEENTMLRETHEMEICKGILVHKASPAYRTELKDFMIENGDFLITNSWNKYVTHLRHKYPITDEEAKDPDSLDMEEDAGTSTTIQGEYQLS</sequence>
<comment type="caution">
    <text evidence="2">The sequence shown here is derived from an EMBL/GenBank/DDBJ whole genome shotgun (WGS) entry which is preliminary data.</text>
</comment>
<dbReference type="EMBL" id="JBBNAF010000005">
    <property type="protein sequence ID" value="KAK9142758.1"/>
    <property type="molecule type" value="Genomic_DNA"/>
</dbReference>
<feature type="compositionally biased region" description="Polar residues" evidence="1">
    <location>
        <begin position="92"/>
        <end position="104"/>
    </location>
</feature>
<feature type="compositionally biased region" description="Acidic residues" evidence="1">
    <location>
        <begin position="75"/>
        <end position="91"/>
    </location>
</feature>
<evidence type="ECO:0000256" key="1">
    <source>
        <dbReference type="SAM" id="MobiDB-lite"/>
    </source>
</evidence>
<accession>A0AAP0K0C4</accession>
<reference evidence="2 3" key="1">
    <citation type="submission" date="2024-01" db="EMBL/GenBank/DDBJ databases">
        <title>Genome assemblies of Stephania.</title>
        <authorList>
            <person name="Yang L."/>
        </authorList>
    </citation>
    <scope>NUCLEOTIDE SEQUENCE [LARGE SCALE GENOMIC DNA]</scope>
    <source>
        <strain evidence="2">YNDBR</strain>
        <tissue evidence="2">Leaf</tissue>
    </source>
</reference>
<proteinExistence type="predicted"/>
<evidence type="ECO:0000313" key="2">
    <source>
        <dbReference type="EMBL" id="KAK9142758.1"/>
    </source>
</evidence>
<evidence type="ECO:0000313" key="3">
    <source>
        <dbReference type="Proteomes" id="UP001420932"/>
    </source>
</evidence>
<dbReference type="AlphaFoldDB" id="A0AAP0K0C4"/>
<keyword evidence="3" id="KW-1185">Reference proteome</keyword>
<protein>
    <submittedName>
        <fullName evidence="2">Uncharacterized protein</fullName>
    </submittedName>
</protein>
<dbReference type="Proteomes" id="UP001420932">
    <property type="component" value="Unassembled WGS sequence"/>
</dbReference>
<organism evidence="2 3">
    <name type="scientific">Stephania yunnanensis</name>
    <dbReference type="NCBI Taxonomy" id="152371"/>
    <lineage>
        <taxon>Eukaryota</taxon>
        <taxon>Viridiplantae</taxon>
        <taxon>Streptophyta</taxon>
        <taxon>Embryophyta</taxon>
        <taxon>Tracheophyta</taxon>
        <taxon>Spermatophyta</taxon>
        <taxon>Magnoliopsida</taxon>
        <taxon>Ranunculales</taxon>
        <taxon>Menispermaceae</taxon>
        <taxon>Menispermoideae</taxon>
        <taxon>Cissampelideae</taxon>
        <taxon>Stephania</taxon>
    </lineage>
</organism>
<feature type="region of interest" description="Disordered" evidence="1">
    <location>
        <begin position="75"/>
        <end position="104"/>
    </location>
</feature>
<gene>
    <name evidence="2" type="ORF">Syun_012158</name>
</gene>